<gene>
    <name evidence="10" type="ORF">HC235_04085</name>
</gene>
<comment type="caution">
    <text evidence="10">The sequence shown here is derived from an EMBL/GenBank/DDBJ whole genome shotgun (WGS) entry which is preliminary data.</text>
</comment>
<protein>
    <submittedName>
        <fullName evidence="10">ABC transporter permease</fullName>
    </submittedName>
</protein>
<feature type="domain" description="MacB-like periplasmic core" evidence="9">
    <location>
        <begin position="25"/>
        <end position="225"/>
    </location>
</feature>
<keyword evidence="11" id="KW-1185">Reference proteome</keyword>
<keyword evidence="4 7" id="KW-1133">Transmembrane helix</keyword>
<dbReference type="GO" id="GO:0022857">
    <property type="term" value="F:transmembrane transporter activity"/>
    <property type="evidence" value="ECO:0007669"/>
    <property type="project" value="TreeGrafter"/>
</dbReference>
<evidence type="ECO:0000256" key="6">
    <source>
        <dbReference type="ARBA" id="ARBA00038076"/>
    </source>
</evidence>
<proteinExistence type="inferred from homology"/>
<dbReference type="RefSeq" id="WP_011901042.1">
    <property type="nucleotide sequence ID" value="NZ_JAAVJF010000002.1"/>
</dbReference>
<dbReference type="PANTHER" id="PTHR30572">
    <property type="entry name" value="MEMBRANE COMPONENT OF TRANSPORTER-RELATED"/>
    <property type="match status" value="1"/>
</dbReference>
<dbReference type="OMA" id="DIMLYSE"/>
<dbReference type="Pfam" id="PF02687">
    <property type="entry name" value="FtsX"/>
    <property type="match status" value="1"/>
</dbReference>
<dbReference type="AlphaFoldDB" id="A0A7L4P842"/>
<evidence type="ECO:0000256" key="4">
    <source>
        <dbReference type="ARBA" id="ARBA00022989"/>
    </source>
</evidence>
<evidence type="ECO:0000256" key="1">
    <source>
        <dbReference type="ARBA" id="ARBA00004651"/>
    </source>
</evidence>
<reference evidence="10 11" key="1">
    <citation type="journal article" date="2020" name="Nat. Commun.">
        <title>The structures of two archaeal type IV pili illuminate evolutionary relationships.</title>
        <authorList>
            <person name="Wang F."/>
            <person name="Baquero D.P."/>
            <person name="Su Z."/>
            <person name="Beltran L.C."/>
            <person name="Prangishvili D."/>
            <person name="Krupovic M."/>
            <person name="Egelman E.H."/>
        </authorList>
    </citation>
    <scope>NUCLEOTIDE SEQUENCE [LARGE SCALE GENOMIC DNA]</scope>
    <source>
        <strain evidence="10 11">2GA</strain>
    </source>
</reference>
<feature type="transmembrane region" description="Helical" evidence="7">
    <location>
        <begin position="252"/>
        <end position="276"/>
    </location>
</feature>
<evidence type="ECO:0000256" key="2">
    <source>
        <dbReference type="ARBA" id="ARBA00022475"/>
    </source>
</evidence>
<sequence>MQRLCVDHIVMLAAGDFKMRIARYLLTALAISVGVALVVALATVSDAARSYVEQTLYKVYPADVMMYSESINIPQRLLDVLRKSPSIESAEGIIITTGLYNGKVVSIVGIPLKDVDYFAIDLISGRLPVSGGEAVVEESVEARPGDEITIKVYSGALGGERTLRVRVVGVMRSFLKGFIGAFRLNLVVVPLDWLQQNLDTGPFVNTVLITARNKAEVKALYATLKETFKDAQVFSQENLLETVNQVFNALNAVFSVISGAALATAAITTFAVMSITTRERLREFGLLKAIGISSRDITLSVAAEVIAIALAAGAVGVVAGFYGASFVKQILVGMGINFDMPITFRPIYATIGLATAIVVAAVGALVPMYRVAKLRPLEILRLWQ</sequence>
<keyword evidence="5 7" id="KW-0472">Membrane</keyword>
<evidence type="ECO:0000313" key="11">
    <source>
        <dbReference type="Proteomes" id="UP000554766"/>
    </source>
</evidence>
<name>A0A7L4P842_9CREN</name>
<feature type="transmembrane region" description="Helical" evidence="7">
    <location>
        <begin position="21"/>
        <end position="44"/>
    </location>
</feature>
<dbReference type="EMBL" id="JAAVJF010000002">
    <property type="protein sequence ID" value="NYR15141.1"/>
    <property type="molecule type" value="Genomic_DNA"/>
</dbReference>
<evidence type="ECO:0000313" key="10">
    <source>
        <dbReference type="EMBL" id="NYR15141.1"/>
    </source>
</evidence>
<accession>A0A7L4P842</accession>
<feature type="transmembrane region" description="Helical" evidence="7">
    <location>
        <begin position="297"/>
        <end position="327"/>
    </location>
</feature>
<organism evidence="10 11">
    <name type="scientific">Pyrobaculum arsenaticum</name>
    <dbReference type="NCBI Taxonomy" id="121277"/>
    <lineage>
        <taxon>Archaea</taxon>
        <taxon>Thermoproteota</taxon>
        <taxon>Thermoprotei</taxon>
        <taxon>Thermoproteales</taxon>
        <taxon>Thermoproteaceae</taxon>
        <taxon>Pyrobaculum</taxon>
    </lineage>
</organism>
<evidence type="ECO:0000256" key="5">
    <source>
        <dbReference type="ARBA" id="ARBA00023136"/>
    </source>
</evidence>
<evidence type="ECO:0000259" key="9">
    <source>
        <dbReference type="Pfam" id="PF12704"/>
    </source>
</evidence>
<feature type="domain" description="ABC3 transporter permease C-terminal" evidence="8">
    <location>
        <begin position="256"/>
        <end position="374"/>
    </location>
</feature>
<dbReference type="InterPro" id="IPR050250">
    <property type="entry name" value="Macrolide_Exporter_MacB"/>
</dbReference>
<comment type="similarity">
    <text evidence="6">Belongs to the ABC-4 integral membrane protein family.</text>
</comment>
<dbReference type="GeneID" id="5056172"/>
<feature type="transmembrane region" description="Helical" evidence="7">
    <location>
        <begin position="347"/>
        <end position="366"/>
    </location>
</feature>
<dbReference type="InterPro" id="IPR003838">
    <property type="entry name" value="ABC3_permease_C"/>
</dbReference>
<evidence type="ECO:0000256" key="3">
    <source>
        <dbReference type="ARBA" id="ARBA00022692"/>
    </source>
</evidence>
<dbReference type="InterPro" id="IPR025857">
    <property type="entry name" value="MacB_PCD"/>
</dbReference>
<dbReference type="Pfam" id="PF12704">
    <property type="entry name" value="MacB_PCD"/>
    <property type="match status" value="1"/>
</dbReference>
<evidence type="ECO:0000256" key="7">
    <source>
        <dbReference type="SAM" id="Phobius"/>
    </source>
</evidence>
<dbReference type="GO" id="GO:0005886">
    <property type="term" value="C:plasma membrane"/>
    <property type="evidence" value="ECO:0007669"/>
    <property type="project" value="UniProtKB-SubCell"/>
</dbReference>
<comment type="subcellular location">
    <subcellularLocation>
        <location evidence="1">Cell membrane</location>
        <topology evidence="1">Multi-pass membrane protein</topology>
    </subcellularLocation>
</comment>
<keyword evidence="2" id="KW-1003">Cell membrane</keyword>
<dbReference type="PANTHER" id="PTHR30572:SF4">
    <property type="entry name" value="ABC TRANSPORTER PERMEASE YTRF"/>
    <property type="match status" value="1"/>
</dbReference>
<keyword evidence="3 7" id="KW-0812">Transmembrane</keyword>
<evidence type="ECO:0000259" key="8">
    <source>
        <dbReference type="Pfam" id="PF02687"/>
    </source>
</evidence>
<dbReference type="Proteomes" id="UP000554766">
    <property type="component" value="Unassembled WGS sequence"/>
</dbReference>